<dbReference type="PANTHER" id="PTHR46599:SF3">
    <property type="entry name" value="PIGGYBAC TRANSPOSABLE ELEMENT-DERIVED PROTEIN 4"/>
    <property type="match status" value="1"/>
</dbReference>
<dbReference type="PROSITE" id="PS50119">
    <property type="entry name" value="ZF_BBOX"/>
    <property type="match status" value="1"/>
</dbReference>
<evidence type="ECO:0000256" key="1">
    <source>
        <dbReference type="PROSITE-ProRule" id="PRU00024"/>
    </source>
</evidence>
<gene>
    <name evidence="3" type="ORF">PR048_019967</name>
</gene>
<keyword evidence="1" id="KW-0479">Metal-binding</keyword>
<dbReference type="InterPro" id="IPR000315">
    <property type="entry name" value="Znf_B-box"/>
</dbReference>
<name>A0ABQ9H4Z1_9NEOP</name>
<evidence type="ECO:0000313" key="3">
    <source>
        <dbReference type="EMBL" id="KAJ8879359.1"/>
    </source>
</evidence>
<keyword evidence="1" id="KW-0863">Zinc-finger</keyword>
<evidence type="ECO:0000313" key="4">
    <source>
        <dbReference type="Proteomes" id="UP001159363"/>
    </source>
</evidence>
<protein>
    <recommendedName>
        <fullName evidence="2">B box-type domain-containing protein</fullName>
    </recommendedName>
</protein>
<reference evidence="3 4" key="1">
    <citation type="submission" date="2023-02" db="EMBL/GenBank/DDBJ databases">
        <title>LHISI_Scaffold_Assembly.</title>
        <authorList>
            <person name="Stuart O.P."/>
            <person name="Cleave R."/>
            <person name="Magrath M.J.L."/>
            <person name="Mikheyev A.S."/>
        </authorList>
    </citation>
    <scope>NUCLEOTIDE SEQUENCE [LARGE SCALE GENOMIC DNA]</scope>
    <source>
        <strain evidence="3">Daus_M_001</strain>
        <tissue evidence="3">Leg muscle</tissue>
    </source>
</reference>
<comment type="caution">
    <text evidence="3">The sequence shown here is derived from an EMBL/GenBank/DDBJ whole genome shotgun (WGS) entry which is preliminary data.</text>
</comment>
<dbReference type="EMBL" id="JARBHB010000007">
    <property type="protein sequence ID" value="KAJ8879359.1"/>
    <property type="molecule type" value="Genomic_DNA"/>
</dbReference>
<dbReference type="Proteomes" id="UP001159363">
    <property type="component" value="Chromosome 6"/>
</dbReference>
<feature type="domain" description="B box-type" evidence="2">
    <location>
        <begin position="253"/>
        <end position="289"/>
    </location>
</feature>
<accession>A0ABQ9H4Z1</accession>
<proteinExistence type="predicted"/>
<evidence type="ECO:0000259" key="2">
    <source>
        <dbReference type="PROSITE" id="PS50119"/>
    </source>
</evidence>
<dbReference type="Pfam" id="PF13843">
    <property type="entry name" value="DDE_Tnp_1_7"/>
    <property type="match status" value="1"/>
</dbReference>
<dbReference type="InterPro" id="IPR029526">
    <property type="entry name" value="PGBD"/>
</dbReference>
<sequence>MIGFKGKTSIKQYLPMKPIKRGFKVRVVACAVLGYMIKFKIYEGKTSMLIEGTLGERTVLSLAKSFETLGYCLFFDRIFSSVTCLRTLLQKGLFGCGTIMQNRKHFLKNLLKTEKDLTLGDSDYAVCGEISVTKWKDREMKSVVVINNMHNPENSSSVERSNKYGNKHTVTCPTCISDCNMNVGGVDRYDQIMRTPQLSILIFCTKKQKRSVARKSNQHGLSYRSALAGELIDGFCIHLTNVGVNVPVKATIRRCAHCSTKNKPRRSSLICKTCQVVLCTDCFAPFHGQ</sequence>
<organism evidence="3 4">
    <name type="scientific">Dryococelus australis</name>
    <dbReference type="NCBI Taxonomy" id="614101"/>
    <lineage>
        <taxon>Eukaryota</taxon>
        <taxon>Metazoa</taxon>
        <taxon>Ecdysozoa</taxon>
        <taxon>Arthropoda</taxon>
        <taxon>Hexapoda</taxon>
        <taxon>Insecta</taxon>
        <taxon>Pterygota</taxon>
        <taxon>Neoptera</taxon>
        <taxon>Polyneoptera</taxon>
        <taxon>Phasmatodea</taxon>
        <taxon>Verophasmatodea</taxon>
        <taxon>Anareolatae</taxon>
        <taxon>Phasmatidae</taxon>
        <taxon>Eurycanthinae</taxon>
        <taxon>Dryococelus</taxon>
    </lineage>
</organism>
<dbReference type="PANTHER" id="PTHR46599">
    <property type="entry name" value="PIGGYBAC TRANSPOSABLE ELEMENT-DERIVED PROTEIN 4"/>
    <property type="match status" value="1"/>
</dbReference>
<keyword evidence="1" id="KW-0862">Zinc</keyword>
<keyword evidence="4" id="KW-1185">Reference proteome</keyword>